<dbReference type="Pfam" id="PF01595">
    <property type="entry name" value="CNNM"/>
    <property type="match status" value="1"/>
</dbReference>
<dbReference type="InterPro" id="IPR046342">
    <property type="entry name" value="CBS_dom_sf"/>
</dbReference>
<gene>
    <name evidence="13" type="ORF">FL857_01860</name>
</gene>
<dbReference type="GO" id="GO:0005886">
    <property type="term" value="C:plasma membrane"/>
    <property type="evidence" value="ECO:0007669"/>
    <property type="project" value="TreeGrafter"/>
</dbReference>
<dbReference type="SMART" id="SM01091">
    <property type="entry name" value="CorC_HlyC"/>
    <property type="match status" value="1"/>
</dbReference>
<dbReference type="Proteomes" id="UP000319424">
    <property type="component" value="Unassembled WGS sequence"/>
</dbReference>
<feature type="domain" description="CBS" evidence="11">
    <location>
        <begin position="206"/>
        <end position="266"/>
    </location>
</feature>
<sequence>MSDVTSFILLIVLVSCSAFFSSSETALINFNKIRLAQLIKENNKRAVILQNLYEESDKFLSAILVGNNLVNTMISAISTTLATKYFQSSGVGIAVGVATVLILIFGEITPKNFAINNSENISLAVAPFMKVYVTVLTPVIFFFNTVGNLMIKFLGGTVNEKKPLITKEELSTLVDVSKEEGILKVDETTMIKNIFSFKDLTVQDAMKQRMEIVAVSDEATLDEIFAVFRDNKLSRIPVYRDTIDDIIGVLYVKDVFYNMDIEKHQITNENFDITKVMREPTFINEFVNISEFFKKMQANNIHIAIVLDEYGGVSGLITLEDVIESIVGDIFDEYDKDEQSEIVKVKDNVYIINAGIKLTDLQEETGIVLPSEDYESLGGYILENLGEIPTNGQVFEKGRYTFTVISMDKNRIVNVKLVINQDRHLQEDGE</sequence>
<evidence type="ECO:0000313" key="13">
    <source>
        <dbReference type="EMBL" id="TRW28237.1"/>
    </source>
</evidence>
<dbReference type="Gene3D" id="3.10.580.10">
    <property type="entry name" value="CBS-domain"/>
    <property type="match status" value="1"/>
</dbReference>
<evidence type="ECO:0000256" key="2">
    <source>
        <dbReference type="ARBA" id="ARBA00006337"/>
    </source>
</evidence>
<evidence type="ECO:0000259" key="12">
    <source>
        <dbReference type="PROSITE" id="PS51846"/>
    </source>
</evidence>
<evidence type="ECO:0000256" key="7">
    <source>
        <dbReference type="ARBA" id="ARBA00023136"/>
    </source>
</evidence>
<dbReference type="InterPro" id="IPR036318">
    <property type="entry name" value="FAD-bd_PCMH-like_sf"/>
</dbReference>
<dbReference type="PROSITE" id="PS51371">
    <property type="entry name" value="CBS"/>
    <property type="match status" value="2"/>
</dbReference>
<dbReference type="PROSITE" id="PS51846">
    <property type="entry name" value="CNNM"/>
    <property type="match status" value="1"/>
</dbReference>
<evidence type="ECO:0000256" key="5">
    <source>
        <dbReference type="ARBA" id="ARBA00022989"/>
    </source>
</evidence>
<feature type="transmembrane region" description="Helical" evidence="10">
    <location>
        <begin position="90"/>
        <end position="109"/>
    </location>
</feature>
<dbReference type="SMART" id="SM00116">
    <property type="entry name" value="CBS"/>
    <property type="match status" value="2"/>
</dbReference>
<keyword evidence="4" id="KW-0677">Repeat</keyword>
<evidence type="ECO:0000256" key="3">
    <source>
        <dbReference type="ARBA" id="ARBA00022692"/>
    </source>
</evidence>
<dbReference type="AlphaFoldDB" id="A0A552VCN0"/>
<keyword evidence="3 9" id="KW-0812">Transmembrane</keyword>
<reference evidence="13 14" key="1">
    <citation type="submission" date="2019-07" db="EMBL/GenBank/DDBJ databases">
        <title>Criibacterium bergeronii gen. nov., sp. nov. isolated from human clinical samples.</title>
        <authorList>
            <person name="Maheux A.F."/>
            <person name="Boudreau D.K."/>
            <person name="Berube E."/>
            <person name="Brodeur S."/>
            <person name="Bernard K.A."/>
            <person name="Abed J.Y."/>
            <person name="Ducrey E."/>
            <person name="Guay E.F."/>
            <person name="Raymond F."/>
            <person name="Corbeil J."/>
            <person name="Domingo M.-C."/>
            <person name="Roy P.H."/>
            <person name="Boissinot M."/>
            <person name="Tocheva E.I."/>
            <person name="Omar R.F."/>
        </authorList>
    </citation>
    <scope>NUCLEOTIDE SEQUENCE [LARGE SCALE GENOMIC DNA]</scope>
    <source>
        <strain evidence="13 14">CCRI-24246</strain>
    </source>
</reference>
<dbReference type="Pfam" id="PF00571">
    <property type="entry name" value="CBS"/>
    <property type="match status" value="2"/>
</dbReference>
<feature type="domain" description="CBS" evidence="11">
    <location>
        <begin position="276"/>
        <end position="333"/>
    </location>
</feature>
<feature type="transmembrane region" description="Helical" evidence="10">
    <location>
        <begin position="59"/>
        <end position="78"/>
    </location>
</feature>
<keyword evidence="5 9" id="KW-1133">Transmembrane helix</keyword>
<name>A0A552VCN0_9FIRM</name>
<dbReference type="InterPro" id="IPR002550">
    <property type="entry name" value="CNNM"/>
</dbReference>
<dbReference type="FunFam" id="3.10.580.10:FF:000002">
    <property type="entry name" value="Magnesium/cobalt efflux protein CorC"/>
    <property type="match status" value="1"/>
</dbReference>
<dbReference type="GO" id="GO:0050660">
    <property type="term" value="F:flavin adenine dinucleotide binding"/>
    <property type="evidence" value="ECO:0007669"/>
    <property type="project" value="InterPro"/>
</dbReference>
<comment type="subcellular location">
    <subcellularLocation>
        <location evidence="1">Membrane</location>
        <topology evidence="1">Multi-pass membrane protein</topology>
    </subcellularLocation>
</comment>
<comment type="similarity">
    <text evidence="2">Belongs to the UPF0053 family.</text>
</comment>
<feature type="domain" description="CNNM transmembrane" evidence="12">
    <location>
        <begin position="1"/>
        <end position="187"/>
    </location>
</feature>
<dbReference type="SUPFAM" id="SSF56176">
    <property type="entry name" value="FAD-binding/transporter-associated domain-like"/>
    <property type="match status" value="1"/>
</dbReference>
<dbReference type="PANTHER" id="PTHR22777">
    <property type="entry name" value="HEMOLYSIN-RELATED"/>
    <property type="match status" value="1"/>
</dbReference>
<evidence type="ECO:0000256" key="1">
    <source>
        <dbReference type="ARBA" id="ARBA00004141"/>
    </source>
</evidence>
<evidence type="ECO:0000256" key="9">
    <source>
        <dbReference type="PROSITE-ProRule" id="PRU01193"/>
    </source>
</evidence>
<dbReference type="Pfam" id="PF03471">
    <property type="entry name" value="CorC_HlyC"/>
    <property type="match status" value="1"/>
</dbReference>
<dbReference type="PANTHER" id="PTHR22777:SF17">
    <property type="entry name" value="UPF0053 PROTEIN SLL0260"/>
    <property type="match status" value="1"/>
</dbReference>
<dbReference type="OrthoDB" id="9798188at2"/>
<evidence type="ECO:0000313" key="14">
    <source>
        <dbReference type="Proteomes" id="UP000319424"/>
    </source>
</evidence>
<evidence type="ECO:0000256" key="4">
    <source>
        <dbReference type="ARBA" id="ARBA00022737"/>
    </source>
</evidence>
<comment type="caution">
    <text evidence="13">The sequence shown here is derived from an EMBL/GenBank/DDBJ whole genome shotgun (WGS) entry which is preliminary data.</text>
</comment>
<evidence type="ECO:0000256" key="10">
    <source>
        <dbReference type="SAM" id="Phobius"/>
    </source>
</evidence>
<protein>
    <submittedName>
        <fullName evidence="13">HlyC/CorC family transporter</fullName>
    </submittedName>
</protein>
<dbReference type="Gene3D" id="3.30.465.10">
    <property type="match status" value="1"/>
</dbReference>
<evidence type="ECO:0000259" key="11">
    <source>
        <dbReference type="PROSITE" id="PS51371"/>
    </source>
</evidence>
<dbReference type="EMBL" id="VJXW01000002">
    <property type="protein sequence ID" value="TRW28237.1"/>
    <property type="molecule type" value="Genomic_DNA"/>
</dbReference>
<evidence type="ECO:0000256" key="6">
    <source>
        <dbReference type="ARBA" id="ARBA00023122"/>
    </source>
</evidence>
<organism evidence="13 14">
    <name type="scientific">Criibacterium bergeronii</name>
    <dbReference type="NCBI Taxonomy" id="1871336"/>
    <lineage>
        <taxon>Bacteria</taxon>
        <taxon>Bacillati</taxon>
        <taxon>Bacillota</taxon>
        <taxon>Clostridia</taxon>
        <taxon>Peptostreptococcales</taxon>
        <taxon>Filifactoraceae</taxon>
        <taxon>Criibacterium</taxon>
    </lineage>
</organism>
<accession>A0A552VCN0</accession>
<feature type="transmembrane region" description="Helical" evidence="10">
    <location>
        <begin position="121"/>
        <end position="143"/>
    </location>
</feature>
<dbReference type="InterPro" id="IPR000644">
    <property type="entry name" value="CBS_dom"/>
</dbReference>
<dbReference type="RefSeq" id="WP_144015519.1">
    <property type="nucleotide sequence ID" value="NZ_VJXW01000002.1"/>
</dbReference>
<keyword evidence="6 8" id="KW-0129">CBS domain</keyword>
<dbReference type="SUPFAM" id="SSF54631">
    <property type="entry name" value="CBS-domain pair"/>
    <property type="match status" value="1"/>
</dbReference>
<proteinExistence type="inferred from homology"/>
<evidence type="ECO:0000256" key="8">
    <source>
        <dbReference type="PROSITE-ProRule" id="PRU00703"/>
    </source>
</evidence>
<dbReference type="InterPro" id="IPR005170">
    <property type="entry name" value="Transptr-assoc_dom"/>
</dbReference>
<keyword evidence="7 9" id="KW-0472">Membrane</keyword>
<dbReference type="InterPro" id="IPR016169">
    <property type="entry name" value="FAD-bd_PCMH_sub2"/>
</dbReference>
<dbReference type="InterPro" id="IPR044751">
    <property type="entry name" value="Ion_transp-like_CBS"/>
</dbReference>
<dbReference type="CDD" id="cd04590">
    <property type="entry name" value="CBS_pair_CorC_HlyC_assoc"/>
    <property type="match status" value="1"/>
</dbReference>